<dbReference type="GO" id="GO:0016757">
    <property type="term" value="F:glycosyltransferase activity"/>
    <property type="evidence" value="ECO:0007669"/>
    <property type="project" value="UniProtKB-KW"/>
</dbReference>
<protein>
    <submittedName>
        <fullName evidence="5">Glycosyltransferase family A protein</fullName>
        <ecNumber evidence="5">2.4.-.-</ecNumber>
    </submittedName>
</protein>
<evidence type="ECO:0000256" key="1">
    <source>
        <dbReference type="ARBA" id="ARBA00006739"/>
    </source>
</evidence>
<comment type="similarity">
    <text evidence="1">Belongs to the glycosyltransferase 2 family.</text>
</comment>
<dbReference type="RefSeq" id="WP_353646342.1">
    <property type="nucleotide sequence ID" value="NZ_CP159256.1"/>
</dbReference>
<accession>A0AAU8CZA8</accession>
<dbReference type="EMBL" id="CP159256">
    <property type="protein sequence ID" value="XCG52134.1"/>
    <property type="molecule type" value="Genomic_DNA"/>
</dbReference>
<dbReference type="InterPro" id="IPR029044">
    <property type="entry name" value="Nucleotide-diphossugar_trans"/>
</dbReference>
<dbReference type="PANTHER" id="PTHR43179">
    <property type="entry name" value="RHAMNOSYLTRANSFERASE WBBL"/>
    <property type="match status" value="1"/>
</dbReference>
<evidence type="ECO:0000259" key="4">
    <source>
        <dbReference type="Pfam" id="PF00535"/>
    </source>
</evidence>
<evidence type="ECO:0000313" key="5">
    <source>
        <dbReference type="EMBL" id="XCG52134.1"/>
    </source>
</evidence>
<dbReference type="SUPFAM" id="SSF53448">
    <property type="entry name" value="Nucleotide-diphospho-sugar transferases"/>
    <property type="match status" value="1"/>
</dbReference>
<evidence type="ECO:0000256" key="2">
    <source>
        <dbReference type="ARBA" id="ARBA00022676"/>
    </source>
</evidence>
<dbReference type="CDD" id="cd00761">
    <property type="entry name" value="Glyco_tranf_GTA_type"/>
    <property type="match status" value="1"/>
</dbReference>
<dbReference type="Pfam" id="PF00535">
    <property type="entry name" value="Glycos_transf_2"/>
    <property type="match status" value="1"/>
</dbReference>
<geneLocation type="plasmid" evidence="5">
    <name>pMk2240A</name>
</geneLocation>
<keyword evidence="5" id="KW-0614">Plasmid</keyword>
<dbReference type="InterPro" id="IPR001173">
    <property type="entry name" value="Glyco_trans_2-like"/>
</dbReference>
<name>A0AAU8CZA8_9HYPH</name>
<reference evidence="5" key="1">
    <citation type="submission" date="2024-06" db="EMBL/GenBank/DDBJ databases">
        <title>Mesorhizobium karijinii sp. nov., a symbiont of the iconic Swainsona formosa from arid Australia.</title>
        <authorList>
            <person name="Hill Y.J."/>
            <person name="Watkin E.L.J."/>
            <person name="O'Hara G.W."/>
            <person name="Terpolilli J."/>
            <person name="Tye M.L."/>
            <person name="Kohlmeier M.G."/>
        </authorList>
    </citation>
    <scope>NUCLEOTIDE SEQUENCE</scope>
    <source>
        <strain evidence="5">WSM2240</strain>
        <plasmid evidence="5">pMk2240A</plasmid>
    </source>
</reference>
<feature type="domain" description="Glycosyltransferase 2-like" evidence="4">
    <location>
        <begin position="53"/>
        <end position="157"/>
    </location>
</feature>
<keyword evidence="2 5" id="KW-0328">Glycosyltransferase</keyword>
<sequence length="336" mass="37414">MSYKRFIGNTGNGFKRAALPKLPTSPPAFEQMASQNSSFGSTFSGCEGHRRFSVIVPVYDHWELVRNLLTCLQLQTFPANCFEIILVDNGSSCIVLPPNLPINARVLYCSAPGSYAARNFAAEHAAGEWLAFIDADCLPTPEWLERLDEAARSLAAADALLAGAVDVTQASEKPNSYEIYDMVRGIPQERYVTRGYGATANLAVATEHFHQLGGFDASRFSGGDAEFCRRAGSMGWPIKYVSQARVNHPARASWHEIATKARRVKGGQLTAGAPARRFLWGFATLMPPLRSAWHLLKNSKHTLTYRLIAIRVLHLIWIVELRELFRLLRGHQTERR</sequence>
<evidence type="ECO:0000256" key="3">
    <source>
        <dbReference type="ARBA" id="ARBA00022679"/>
    </source>
</evidence>
<dbReference type="PANTHER" id="PTHR43179:SF12">
    <property type="entry name" value="GALACTOFURANOSYLTRANSFERASE GLFT2"/>
    <property type="match status" value="1"/>
</dbReference>
<dbReference type="AlphaFoldDB" id="A0AAU8CZA8"/>
<organism evidence="5">
    <name type="scientific">Mesorhizobium sp. WSM2240</name>
    <dbReference type="NCBI Taxonomy" id="3228851"/>
    <lineage>
        <taxon>Bacteria</taxon>
        <taxon>Pseudomonadati</taxon>
        <taxon>Pseudomonadota</taxon>
        <taxon>Alphaproteobacteria</taxon>
        <taxon>Hyphomicrobiales</taxon>
        <taxon>Phyllobacteriaceae</taxon>
        <taxon>Mesorhizobium</taxon>
    </lineage>
</organism>
<keyword evidence="3 5" id="KW-0808">Transferase</keyword>
<dbReference type="EC" id="2.4.-.-" evidence="5"/>
<gene>
    <name evidence="5" type="ORF">ABVK50_32055</name>
</gene>
<dbReference type="Gene3D" id="3.90.550.10">
    <property type="entry name" value="Spore Coat Polysaccharide Biosynthesis Protein SpsA, Chain A"/>
    <property type="match status" value="1"/>
</dbReference>
<proteinExistence type="inferred from homology"/>